<dbReference type="Gene3D" id="3.40.50.11820">
    <property type="match status" value="1"/>
</dbReference>
<dbReference type="InterPro" id="IPR043149">
    <property type="entry name" value="TagF_N"/>
</dbReference>
<dbReference type="InterPro" id="IPR051612">
    <property type="entry name" value="Teichoic_Acid_Biosynth"/>
</dbReference>
<protein>
    <submittedName>
        <fullName evidence="7">CDP-glycerol--glycerophosphate glycerophosphotransferase</fullName>
    </submittedName>
</protein>
<evidence type="ECO:0000256" key="2">
    <source>
        <dbReference type="ARBA" id="ARBA00010488"/>
    </source>
</evidence>
<dbReference type="GO" id="GO:0005886">
    <property type="term" value="C:plasma membrane"/>
    <property type="evidence" value="ECO:0007669"/>
    <property type="project" value="UniProtKB-SubCell"/>
</dbReference>
<evidence type="ECO:0000313" key="8">
    <source>
        <dbReference type="Proteomes" id="UP000438120"/>
    </source>
</evidence>
<reference evidence="7 8" key="1">
    <citation type="submission" date="2019-08" db="EMBL/GenBank/DDBJ databases">
        <title>In-depth cultivation of the pig gut microbiome towards novel bacterial diversity and tailored functional studies.</title>
        <authorList>
            <person name="Wylensek D."/>
            <person name="Hitch T.C.A."/>
            <person name="Clavel T."/>
        </authorList>
    </citation>
    <scope>NUCLEOTIDE SEQUENCE [LARGE SCALE GENOMIC DNA]</scope>
    <source>
        <strain evidence="7 8">Bifido-178-WT-2B</strain>
    </source>
</reference>
<evidence type="ECO:0000256" key="4">
    <source>
        <dbReference type="ARBA" id="ARBA00022679"/>
    </source>
</evidence>
<gene>
    <name evidence="7" type="ORF">FYJ62_00840</name>
</gene>
<dbReference type="GO" id="GO:0019350">
    <property type="term" value="P:teichoic acid biosynthetic process"/>
    <property type="evidence" value="ECO:0007669"/>
    <property type="project" value="UniProtKB-KW"/>
</dbReference>
<evidence type="ECO:0000313" key="7">
    <source>
        <dbReference type="EMBL" id="MST86231.1"/>
    </source>
</evidence>
<evidence type="ECO:0000256" key="3">
    <source>
        <dbReference type="ARBA" id="ARBA00022475"/>
    </source>
</evidence>
<keyword evidence="8" id="KW-1185">Reference proteome</keyword>
<dbReference type="OrthoDB" id="9811865at2"/>
<dbReference type="Proteomes" id="UP000438120">
    <property type="component" value="Unassembled WGS sequence"/>
</dbReference>
<name>A0A6A8MBM5_9LACO</name>
<dbReference type="EMBL" id="VUMX01000001">
    <property type="protein sequence ID" value="MST86231.1"/>
    <property type="molecule type" value="Genomic_DNA"/>
</dbReference>
<dbReference type="PANTHER" id="PTHR37316">
    <property type="entry name" value="TEICHOIC ACID GLYCEROL-PHOSPHATE PRIMASE"/>
    <property type="match status" value="1"/>
</dbReference>
<dbReference type="SUPFAM" id="SSF53756">
    <property type="entry name" value="UDP-Glycosyltransferase/glycogen phosphorylase"/>
    <property type="match status" value="1"/>
</dbReference>
<dbReference type="Pfam" id="PF04464">
    <property type="entry name" value="Glyphos_transf"/>
    <property type="match status" value="1"/>
</dbReference>
<comment type="subcellular location">
    <subcellularLocation>
        <location evidence="1">Cell membrane</location>
        <topology evidence="1">Peripheral membrane protein</topology>
    </subcellularLocation>
</comment>
<keyword evidence="5" id="KW-0777">Teichoic acid biosynthesis</keyword>
<dbReference type="InterPro" id="IPR043148">
    <property type="entry name" value="TagF_C"/>
</dbReference>
<keyword evidence="6" id="KW-0472">Membrane</keyword>
<dbReference type="Gene3D" id="3.40.50.12580">
    <property type="match status" value="1"/>
</dbReference>
<evidence type="ECO:0000256" key="5">
    <source>
        <dbReference type="ARBA" id="ARBA00022944"/>
    </source>
</evidence>
<evidence type="ECO:0000256" key="6">
    <source>
        <dbReference type="ARBA" id="ARBA00023136"/>
    </source>
</evidence>
<evidence type="ECO:0000256" key="1">
    <source>
        <dbReference type="ARBA" id="ARBA00004202"/>
    </source>
</evidence>
<dbReference type="GO" id="GO:0047355">
    <property type="term" value="F:CDP-glycerol glycerophosphotransferase activity"/>
    <property type="evidence" value="ECO:0007669"/>
    <property type="project" value="InterPro"/>
</dbReference>
<dbReference type="InterPro" id="IPR007554">
    <property type="entry name" value="Glycerophosphate_synth"/>
</dbReference>
<proteinExistence type="inferred from homology"/>
<keyword evidence="4 7" id="KW-0808">Transferase</keyword>
<comment type="similarity">
    <text evidence="2">Belongs to the CDP-glycerol glycerophosphotransferase family.</text>
</comment>
<keyword evidence="3" id="KW-1003">Cell membrane</keyword>
<organism evidence="7 8">
    <name type="scientific">Lactobacillus porci</name>
    <dbReference type="NCBI Taxonomy" id="2012477"/>
    <lineage>
        <taxon>Bacteria</taxon>
        <taxon>Bacillati</taxon>
        <taxon>Bacillota</taxon>
        <taxon>Bacilli</taxon>
        <taxon>Lactobacillales</taxon>
        <taxon>Lactobacillaceae</taxon>
        <taxon>Lactobacillus</taxon>
    </lineage>
</organism>
<dbReference type="RefSeq" id="WP_154546885.1">
    <property type="nucleotide sequence ID" value="NZ_VUMX01000001.1"/>
</dbReference>
<comment type="caution">
    <text evidence="7">The sequence shown here is derived from an EMBL/GenBank/DDBJ whole genome shotgun (WGS) entry which is preliminary data.</text>
</comment>
<accession>A0A6A8MBM5</accession>
<dbReference type="AlphaFoldDB" id="A0A6A8MBM5"/>
<sequence length="386" mass="44745">MKSLLFRLYLAIMKLLARFQRENPQAWVILNGAGRGGSNGYLFYKYLKREHPELDVSLIEPWPSSHLPFSAWKKIGQAKYLFTTHQPFKVRGSQVNVAFWHGIPLKRMGTMANNTKRADNQRNEKLWHRTADLVTSSSDLYESLMSACMGIETHKYQKLGFPRIDALLNPEAKYDKNFLLTEFFQSSLKKDPAAQVGIYLPTFRYELADQEIMERIKRGNFLAFADFDLAKLDQALAKKHQYLLVKLHPYEMKLFASFKVQASHIAFLNNDDLFERDLDLYEFLPATDFLMTDFSSIFFDYLHLDKPVIFITNCLDQYQQTRGFLLGPYGEVVPGPQAKKQAELVQLLADLDQAAASYQAKRQRWLQLTDQVDQGRSCQAIYDYLN</sequence>
<dbReference type="PANTHER" id="PTHR37316:SF3">
    <property type="entry name" value="TEICHOIC ACID GLYCEROL-PHOSPHATE TRANSFERASE"/>
    <property type="match status" value="1"/>
</dbReference>